<dbReference type="Proteomes" id="UP001595979">
    <property type="component" value="Unassembled WGS sequence"/>
</dbReference>
<gene>
    <name evidence="2" type="ORF">ACFPQ6_12510</name>
</gene>
<keyword evidence="1" id="KW-0732">Signal</keyword>
<comment type="caution">
    <text evidence="2">The sequence shown here is derived from an EMBL/GenBank/DDBJ whole genome shotgun (WGS) entry which is preliminary data.</text>
</comment>
<evidence type="ECO:0000256" key="1">
    <source>
        <dbReference type="SAM" id="SignalP"/>
    </source>
</evidence>
<evidence type="ECO:0000313" key="2">
    <source>
        <dbReference type="EMBL" id="MFC5849130.1"/>
    </source>
</evidence>
<name>A0ABW1DLX5_9DEIO</name>
<protein>
    <submittedName>
        <fullName evidence="2">Uncharacterized protein</fullName>
    </submittedName>
</protein>
<proteinExistence type="predicted"/>
<sequence length="457" mass="47089">MKRLLLTALLAASSAALAAGTSAGTTITNTASLESVDDAGQDVSTPSNAVTLTVKHVPAVDVTPDGGSPDAPGQTVIGVPGQDGVLTYQIKNPSNGPDTYDLTTRTQPGTDPGKVTYYLDDGDGVFTPGKDGVVTTITLQPDEQRTFFVTYPVPTDATNTTSFTLTPVATSTTDRQVQDTGNYGRIDTQQVLRLTFTQNETGNATSPGGVTYTHALRNTGNTPLRAQDLTLTSEGGAWTYTYQVGDGAARPTLADALAAWTGTLGSSETLSLRVTVTAPAGLASSTQDTLTLSAAIKTASTAAVNNQSPTPQRLTDTTTILKGVPGAVKSAQSCGTDPACLAPTAIPDAQVAPNQYVLYLVTGNNTGNGALRRPVLKDVLPEHLKGVAFSGSVSASGGQMLYSLDNRTWNVTPPSIAGTEGVAVYVGYDSNKDGTMTTDDTLAPGANLNLKLITVVK</sequence>
<feature type="signal peptide" evidence="1">
    <location>
        <begin position="1"/>
        <end position="18"/>
    </location>
</feature>
<reference evidence="3" key="1">
    <citation type="journal article" date="2019" name="Int. J. Syst. Evol. Microbiol.">
        <title>The Global Catalogue of Microorganisms (GCM) 10K type strain sequencing project: providing services to taxonomists for standard genome sequencing and annotation.</title>
        <authorList>
            <consortium name="The Broad Institute Genomics Platform"/>
            <consortium name="The Broad Institute Genome Sequencing Center for Infectious Disease"/>
            <person name="Wu L."/>
            <person name="Ma J."/>
        </authorList>
    </citation>
    <scope>NUCLEOTIDE SEQUENCE [LARGE SCALE GENOMIC DNA]</scope>
    <source>
        <strain evidence="3">CGMCC 1.15053</strain>
    </source>
</reference>
<feature type="chain" id="PRO_5047501026" evidence="1">
    <location>
        <begin position="19"/>
        <end position="457"/>
    </location>
</feature>
<organism evidence="2 3">
    <name type="scientific">Deinococcus petrolearius</name>
    <dbReference type="NCBI Taxonomy" id="1751295"/>
    <lineage>
        <taxon>Bacteria</taxon>
        <taxon>Thermotogati</taxon>
        <taxon>Deinococcota</taxon>
        <taxon>Deinococci</taxon>
        <taxon>Deinococcales</taxon>
        <taxon>Deinococcaceae</taxon>
        <taxon>Deinococcus</taxon>
    </lineage>
</organism>
<dbReference type="EMBL" id="JBHSOH010000015">
    <property type="protein sequence ID" value="MFC5849130.1"/>
    <property type="molecule type" value="Genomic_DNA"/>
</dbReference>
<dbReference type="RefSeq" id="WP_380049879.1">
    <property type="nucleotide sequence ID" value="NZ_JBHSOH010000015.1"/>
</dbReference>
<keyword evidence="3" id="KW-1185">Reference proteome</keyword>
<evidence type="ECO:0000313" key="3">
    <source>
        <dbReference type="Proteomes" id="UP001595979"/>
    </source>
</evidence>
<accession>A0ABW1DLX5</accession>